<evidence type="ECO:0000313" key="2">
    <source>
        <dbReference type="EMBL" id="AEG94890.1"/>
    </source>
</evidence>
<evidence type="ECO:0000313" key="3">
    <source>
        <dbReference type="Proteomes" id="UP000008385"/>
    </source>
</evidence>
<dbReference type="HOGENOM" id="CLU_098611_0_0_4"/>
<dbReference type="RefSeq" id="WP_013903118.1">
    <property type="nucleotide sequence ID" value="NC_015677.1"/>
</dbReference>
<dbReference type="AlphaFoldDB" id="F5Y310"/>
<reference evidence="3" key="1">
    <citation type="submission" date="2006-01" db="EMBL/GenBank/DDBJ databases">
        <title>Genome of the cyst-dividing bacterium Ramlibacter tataouinensis.</title>
        <authorList>
            <person name="Barakat M."/>
            <person name="Ortet P."/>
            <person name="De Luca G."/>
            <person name="Jourlin-Castelli C."/>
            <person name="Ansaldi M."/>
            <person name="Py B."/>
            <person name="Fichant G."/>
            <person name="Coutinho P."/>
            <person name="Voulhoux R."/>
            <person name="Bastien O."/>
            <person name="Roy S."/>
            <person name="Marechal E."/>
            <person name="Henrissat B."/>
            <person name="Quentin Y."/>
            <person name="Noirot P."/>
            <person name="Filloux A."/>
            <person name="Mejean V."/>
            <person name="DuBow M."/>
            <person name="Barras F."/>
            <person name="Heulin T."/>
        </authorList>
    </citation>
    <scope>NUCLEOTIDE SEQUENCE [LARGE SCALE GENOMIC DNA]</scope>
    <source>
        <strain evidence="3">ATCC BAA-407 / DSM 14655 / LMG 21543 / TTB310</strain>
    </source>
</reference>
<evidence type="ECO:0000256" key="1">
    <source>
        <dbReference type="SAM" id="SignalP"/>
    </source>
</evidence>
<proteinExistence type="predicted"/>
<organism evidence="2 3">
    <name type="scientific">Ramlibacter tataouinensis (strain ATCC BAA-407 / DSM 14655 / LMG 21543 / TTB310)</name>
    <dbReference type="NCBI Taxonomy" id="365046"/>
    <lineage>
        <taxon>Bacteria</taxon>
        <taxon>Pseudomonadati</taxon>
        <taxon>Pseudomonadota</taxon>
        <taxon>Betaproteobacteria</taxon>
        <taxon>Burkholderiales</taxon>
        <taxon>Comamonadaceae</taxon>
        <taxon>Ramlibacter</taxon>
    </lineage>
</organism>
<accession>F5Y310</accession>
<dbReference type="Proteomes" id="UP000008385">
    <property type="component" value="Chromosome"/>
</dbReference>
<protein>
    <recommendedName>
        <fullName evidence="4">Lipoprotein</fullName>
    </recommendedName>
</protein>
<gene>
    <name evidence="2" type="ordered locus">Rta_37750</name>
</gene>
<dbReference type="PROSITE" id="PS51257">
    <property type="entry name" value="PROKAR_LIPOPROTEIN"/>
    <property type="match status" value="1"/>
</dbReference>
<evidence type="ECO:0008006" key="4">
    <source>
        <dbReference type="Google" id="ProtNLM"/>
    </source>
</evidence>
<keyword evidence="1" id="KW-0732">Signal</keyword>
<keyword evidence="3" id="KW-1185">Reference proteome</keyword>
<dbReference type="EMBL" id="CP000245">
    <property type="protein sequence ID" value="AEG94890.1"/>
    <property type="molecule type" value="Genomic_DNA"/>
</dbReference>
<dbReference type="eggNOG" id="ENOG5032IP1">
    <property type="taxonomic scope" value="Bacteria"/>
</dbReference>
<dbReference type="PATRIC" id="fig|365046.3.peg.3869"/>
<sequence>MRVLKTAAALVMAALVGACAHPISMSTQNVPERVESRLVQKKVAYVMSDADRAKQVTTPGGGGDKVSYFPYRDLEKSIRDVLRSVYQEVVVLNSAADANAVKESGASFVFTPEIKTTSSSPSPFTWPPTVFTTDLSCVVTNGSGVEVTKLRASGNGAAEFNEFKSDFSLAARRATDDLAKKLAQEIRSNGQLR</sequence>
<feature type="signal peptide" evidence="1">
    <location>
        <begin position="1"/>
        <end position="20"/>
    </location>
</feature>
<feature type="chain" id="PRO_5003331336" description="Lipoprotein" evidence="1">
    <location>
        <begin position="21"/>
        <end position="193"/>
    </location>
</feature>
<name>F5Y310_RAMTT</name>
<dbReference type="KEGG" id="rta:Rta_37750"/>
<reference evidence="2 3" key="2">
    <citation type="journal article" date="2011" name="PLoS ONE">
        <title>The Cyst-Dividing Bacterium Ramlibacter tataouinensis TTB310 Genome Reveals a Well-Stocked Toolbox for Adaptation to a Desert Environment.</title>
        <authorList>
            <person name="De Luca G."/>
            <person name="Barakat M."/>
            <person name="Ortet P."/>
            <person name="Fochesato S."/>
            <person name="Jourlin-Castelli C."/>
            <person name="Ansaldi M."/>
            <person name="Py B."/>
            <person name="Fichant G."/>
            <person name="Coutinho P.M."/>
            <person name="Voulhoux R."/>
            <person name="Bastien O."/>
            <person name="Marechal E."/>
            <person name="Henrissat B."/>
            <person name="Quentin Y."/>
            <person name="Noirot P."/>
            <person name="Filloux A."/>
            <person name="Mejean V."/>
            <person name="Dubow M.S."/>
            <person name="Barras F."/>
            <person name="Barbe V."/>
            <person name="Weissenbach J."/>
            <person name="Mihalcescu I."/>
            <person name="Vermeglio A."/>
            <person name="Achouak W."/>
            <person name="Heulin T."/>
        </authorList>
    </citation>
    <scope>NUCLEOTIDE SEQUENCE [LARGE SCALE GENOMIC DNA]</scope>
    <source>
        <strain evidence="3">ATCC BAA-407 / DSM 14655 / LMG 21543 / TTB310</strain>
    </source>
</reference>